<dbReference type="EMBL" id="CP032489">
    <property type="protein sequence ID" value="AYD46940.1"/>
    <property type="molecule type" value="Genomic_DNA"/>
</dbReference>
<dbReference type="RefSeq" id="WP_119985524.1">
    <property type="nucleotide sequence ID" value="NZ_CP032489.1"/>
</dbReference>
<gene>
    <name evidence="1" type="ORF">D6B99_04515</name>
</gene>
<protein>
    <submittedName>
        <fullName evidence="1">DUF4292 domain-containing protein</fullName>
    </submittedName>
</protein>
<dbReference type="InterPro" id="IPR025634">
    <property type="entry name" value="DUF4292"/>
</dbReference>
<proteinExistence type="predicted"/>
<dbReference type="Proteomes" id="UP000266118">
    <property type="component" value="Chromosome"/>
</dbReference>
<dbReference type="Pfam" id="PF14125">
    <property type="entry name" value="DUF4292"/>
    <property type="match status" value="1"/>
</dbReference>
<name>A0A386HN47_9BACT</name>
<evidence type="ECO:0000313" key="2">
    <source>
        <dbReference type="Proteomes" id="UP000266118"/>
    </source>
</evidence>
<keyword evidence="2" id="KW-1185">Reference proteome</keyword>
<dbReference type="AlphaFoldDB" id="A0A386HN47"/>
<sequence length="277" mass="31981">MKKFGIFFTCFLVIFAVSCKTAKKAQRVQKQIAKKDTAKIVLVTPNTQSIELDSLHDMLSELDKHQIKGYSTFSAKVKVDYQGTNNNGQATANIRMREDSIIWISLTGPFGIEGYRVMIQPDSILLMDKLHHTVLHKSIDYLQKILEIPISFNDLQNIIIGNPIFIQGPISSYKHTPHRWYVSIEGKIFKNFITVVDNNRKLILKHSLLQDSTIKQNRKCDITYSGYQLKDDKHFSETRKISISDKTNLEIKLQFKDYNFGLPLSFPFSIPKSYDWK</sequence>
<dbReference type="Gene3D" id="2.50.20.10">
    <property type="entry name" value="Lipoprotein localisation LolA/LolB/LppX"/>
    <property type="match status" value="1"/>
</dbReference>
<accession>A0A386HN47</accession>
<reference evidence="1 2" key="1">
    <citation type="submission" date="2018-09" db="EMBL/GenBank/DDBJ databases">
        <title>Arachidicoccus sp. nov., a bacterium isolated from soil.</title>
        <authorList>
            <person name="Weon H.-Y."/>
            <person name="Kwon S.-W."/>
            <person name="Lee S.A."/>
        </authorList>
    </citation>
    <scope>NUCLEOTIDE SEQUENCE [LARGE SCALE GENOMIC DNA]</scope>
    <source>
        <strain evidence="1 2">KIS59-12</strain>
    </source>
</reference>
<dbReference type="KEGG" id="ark:D6B99_04515"/>
<dbReference type="OrthoDB" id="849114at2"/>
<dbReference type="PROSITE" id="PS51257">
    <property type="entry name" value="PROKAR_LIPOPROTEIN"/>
    <property type="match status" value="1"/>
</dbReference>
<evidence type="ECO:0000313" key="1">
    <source>
        <dbReference type="EMBL" id="AYD46940.1"/>
    </source>
</evidence>
<organism evidence="1 2">
    <name type="scientific">Arachidicoccus soli</name>
    <dbReference type="NCBI Taxonomy" id="2341117"/>
    <lineage>
        <taxon>Bacteria</taxon>
        <taxon>Pseudomonadati</taxon>
        <taxon>Bacteroidota</taxon>
        <taxon>Chitinophagia</taxon>
        <taxon>Chitinophagales</taxon>
        <taxon>Chitinophagaceae</taxon>
        <taxon>Arachidicoccus</taxon>
    </lineage>
</organism>